<dbReference type="RefSeq" id="WP_019194512.1">
    <property type="nucleotide sequence ID" value="NZ_LT629765.1"/>
</dbReference>
<proteinExistence type="predicted"/>
<keyword evidence="2" id="KW-1185">Reference proteome</keyword>
<protein>
    <recommendedName>
        <fullName evidence="3">LemA protein</fullName>
    </recommendedName>
</protein>
<dbReference type="eggNOG" id="COG1704">
    <property type="taxonomic scope" value="Bacteria"/>
</dbReference>
<reference evidence="1 2" key="1">
    <citation type="submission" date="2016-10" db="EMBL/GenBank/DDBJ databases">
        <authorList>
            <person name="de Groot N.N."/>
        </authorList>
    </citation>
    <scope>NUCLEOTIDE SEQUENCE [LARGE SCALE GENOMIC DNA]</scope>
    <source>
        <strain evidence="1 2">DSM 45434</strain>
    </source>
</reference>
<organism evidence="1 2">
    <name type="scientific">Corynebacterium timonense</name>
    <dbReference type="NCBI Taxonomy" id="441500"/>
    <lineage>
        <taxon>Bacteria</taxon>
        <taxon>Bacillati</taxon>
        <taxon>Actinomycetota</taxon>
        <taxon>Actinomycetes</taxon>
        <taxon>Mycobacteriales</taxon>
        <taxon>Corynebacteriaceae</taxon>
        <taxon>Corynebacterium</taxon>
    </lineage>
</organism>
<evidence type="ECO:0000313" key="1">
    <source>
        <dbReference type="EMBL" id="SDR99207.1"/>
    </source>
</evidence>
<evidence type="ECO:0008006" key="3">
    <source>
        <dbReference type="Google" id="ProtNLM"/>
    </source>
</evidence>
<sequence>MSEPVSLALWVLVAVAVTAAVVWATITAQRLDRLHIRVDRSRDALQAALDRRLAVVVAHDPQLAHEARRVEAIPLRPRDFSARIDAEERFRARVDATAGGYPRDDSDANTRVLLAVRFYNDAVADTRALRLRPLVRVLRLGGTAPLPVYCDLREISA</sequence>
<evidence type="ECO:0000313" key="2">
    <source>
        <dbReference type="Proteomes" id="UP000182237"/>
    </source>
</evidence>
<dbReference type="Proteomes" id="UP000182237">
    <property type="component" value="Chromosome I"/>
</dbReference>
<gene>
    <name evidence="1" type="ORF">SAMN04488539_0795</name>
</gene>
<dbReference type="EMBL" id="LT629765">
    <property type="protein sequence ID" value="SDR99207.1"/>
    <property type="molecule type" value="Genomic_DNA"/>
</dbReference>
<name>A0A1H1NJV9_9CORY</name>
<dbReference type="AlphaFoldDB" id="A0A1H1NJV9"/>
<dbReference type="STRING" id="1203190.GCA_000312345_01710"/>
<accession>A0A1H1NJV9</accession>